<sequence>MGLGGLPHPGLPNLPPGQMNYALQQHYMQEVYRVAAMQQIQNSLKTNEAFANLSPMDQNRICLQYYMASHSMSRPAGFGDQTPIMNLLSSMGPPPLFGLPPSLMKEPQTEAGWPPQPVTTASAPPTAESRGTSVWDADSSIVSAGLAMPAPPSRNVIEALWQQQQLASQSLLAEQMRAKEEEERRAQELQKQARLEEERRLLEEQRLLEERRKEEEEQKRRQQEAEALQKEEEERRKREEEEMRKRQEEEEKQRKLEEQKRKAEEQKRKCEEQKRKIEEQKRKEEEQRQLEEELMRQQRIEEERKRAMEVEKRKEEERKAEEAWKVAEEKKRHDKAAKQAAFAAAASAAAATSTQAATVAAAPTVPPVKKSPSKVSVIDADEFMALKQPPKQQKVELPKPEKPQGPVWGGKPASQHHRLLFRSLRFSGCRRRKRETWRPSGSNSSESSSKLCSRPCCSNSNSSSKRRPSRGHHEPRLLPLGL</sequence>
<feature type="compositionally biased region" description="Basic and acidic residues" evidence="1">
    <location>
        <begin position="393"/>
        <end position="402"/>
    </location>
</feature>
<dbReference type="PANTHER" id="PTHR12239:SF41">
    <property type="entry name" value="MEMBRANE ASSOCIATED PROTEIN, PUTATIVE-RELATED"/>
    <property type="match status" value="1"/>
</dbReference>
<name>A0A023FEN8_AMBCJ</name>
<dbReference type="EMBL" id="GBBK01005118">
    <property type="protein sequence ID" value="JAC19364.1"/>
    <property type="molecule type" value="mRNA"/>
</dbReference>
<dbReference type="InterPro" id="IPR052293">
    <property type="entry name" value="SRRP"/>
</dbReference>
<feature type="region of interest" description="Disordered" evidence="1">
    <location>
        <begin position="107"/>
        <end position="134"/>
    </location>
</feature>
<protein>
    <submittedName>
        <fullName evidence="2">Putative maverick pol</fullName>
    </submittedName>
</protein>
<reference evidence="2" key="1">
    <citation type="submission" date="2014-03" db="EMBL/GenBank/DDBJ databases">
        <title>The sialotranscriptome of Amblyomma triste, Amblyomma parvum and Amblyomma cajennense ticks, uncovered by 454-based RNA-seq.</title>
        <authorList>
            <person name="Garcia G.R."/>
            <person name="Gardinassi L.G."/>
            <person name="Ribeiro J.M."/>
            <person name="Anatriello E."/>
            <person name="Ferreira B.R."/>
            <person name="Moreira H.N."/>
            <person name="Mafra C."/>
            <person name="Olegario M.M."/>
            <person name="Szabo P.J."/>
            <person name="Miranda-Santos I.K."/>
            <person name="Maruyama S.R."/>
        </authorList>
    </citation>
    <scope>NUCLEOTIDE SEQUENCE</scope>
    <source>
        <strain evidence="2">Uberlandia</strain>
        <tissue evidence="2">Salivary glands</tissue>
    </source>
</reference>
<proteinExistence type="evidence at transcript level"/>
<dbReference type="AlphaFoldDB" id="A0A023FEN8"/>
<feature type="compositionally biased region" description="Low complexity" evidence="1">
    <location>
        <begin position="440"/>
        <end position="463"/>
    </location>
</feature>
<evidence type="ECO:0000256" key="1">
    <source>
        <dbReference type="SAM" id="MobiDB-lite"/>
    </source>
</evidence>
<dbReference type="PANTHER" id="PTHR12239">
    <property type="entry name" value="PROTEIN CBG20215-RELATED"/>
    <property type="match status" value="1"/>
</dbReference>
<feature type="region of interest" description="Disordered" evidence="1">
    <location>
        <begin position="209"/>
        <end position="321"/>
    </location>
</feature>
<feature type="region of interest" description="Disordered" evidence="1">
    <location>
        <begin position="381"/>
        <end position="482"/>
    </location>
</feature>
<organism evidence="2">
    <name type="scientific">Amblyomma cajennense</name>
    <name type="common">Cayenne tick</name>
    <name type="synonym">Acarus cajennensis</name>
    <dbReference type="NCBI Taxonomy" id="34607"/>
    <lineage>
        <taxon>Eukaryota</taxon>
        <taxon>Metazoa</taxon>
        <taxon>Ecdysozoa</taxon>
        <taxon>Arthropoda</taxon>
        <taxon>Chelicerata</taxon>
        <taxon>Arachnida</taxon>
        <taxon>Acari</taxon>
        <taxon>Parasitiformes</taxon>
        <taxon>Ixodida</taxon>
        <taxon>Ixodoidea</taxon>
        <taxon>Ixodidae</taxon>
        <taxon>Amblyomminae</taxon>
        <taxon>Amblyomma</taxon>
    </lineage>
</organism>
<evidence type="ECO:0000313" key="2">
    <source>
        <dbReference type="EMBL" id="JAC19364.1"/>
    </source>
</evidence>
<accession>A0A023FEN8</accession>